<reference evidence="1 2" key="1">
    <citation type="submission" date="2024-09" db="EMBL/GenBank/DDBJ databases">
        <authorList>
            <person name="Sun Q."/>
            <person name="Mori K."/>
        </authorList>
    </citation>
    <scope>NUCLEOTIDE SEQUENCE [LARGE SCALE GENOMIC DNA]</scope>
    <source>
        <strain evidence="1 2">JCM 13852</strain>
    </source>
</reference>
<organism evidence="1 2">
    <name type="scientific">Amycolatopsis plumensis</name>
    <dbReference type="NCBI Taxonomy" id="236508"/>
    <lineage>
        <taxon>Bacteria</taxon>
        <taxon>Bacillati</taxon>
        <taxon>Actinomycetota</taxon>
        <taxon>Actinomycetes</taxon>
        <taxon>Pseudonocardiales</taxon>
        <taxon>Pseudonocardiaceae</taxon>
        <taxon>Amycolatopsis</taxon>
    </lineage>
</organism>
<protein>
    <submittedName>
        <fullName evidence="1">Uncharacterized protein</fullName>
    </submittedName>
</protein>
<keyword evidence="2" id="KW-1185">Reference proteome</keyword>
<evidence type="ECO:0000313" key="2">
    <source>
        <dbReference type="Proteomes" id="UP001589535"/>
    </source>
</evidence>
<proteinExistence type="predicted"/>
<name>A0ABV5UCJ4_9PSEU</name>
<dbReference type="Proteomes" id="UP001589535">
    <property type="component" value="Unassembled WGS sequence"/>
</dbReference>
<evidence type="ECO:0000313" key="1">
    <source>
        <dbReference type="EMBL" id="MFB9687678.1"/>
    </source>
</evidence>
<accession>A0ABV5UCJ4</accession>
<comment type="caution">
    <text evidence="1">The sequence shown here is derived from an EMBL/GenBank/DDBJ whole genome shotgun (WGS) entry which is preliminary data.</text>
</comment>
<dbReference type="RefSeq" id="WP_378198434.1">
    <property type="nucleotide sequence ID" value="NZ_JBHMBK010000021.1"/>
</dbReference>
<sequence length="70" mass="7669">MYESRAYDKDTGDGFGPDPVVVLVVTGTHDVSRLLSLFNGGSPLCEQLSLGKRLARQRLDLNPQGKEPRP</sequence>
<dbReference type="EMBL" id="JBHMBK010000021">
    <property type="protein sequence ID" value="MFB9687678.1"/>
    <property type="molecule type" value="Genomic_DNA"/>
</dbReference>
<gene>
    <name evidence="1" type="ORF">ACFFTO_26160</name>
</gene>